<feature type="coiled-coil region" evidence="9">
    <location>
        <begin position="472"/>
        <end position="527"/>
    </location>
</feature>
<dbReference type="EMBL" id="BNCK01000007">
    <property type="protein sequence ID" value="GHG00383.1"/>
    <property type="molecule type" value="Genomic_DNA"/>
</dbReference>
<dbReference type="CDD" id="cd11386">
    <property type="entry name" value="MCP_signal"/>
    <property type="match status" value="1"/>
</dbReference>
<comment type="subcellular location">
    <subcellularLocation>
        <location evidence="1">Cell membrane</location>
        <topology evidence="1">Multi-pass membrane protein</topology>
    </subcellularLocation>
</comment>
<accession>A0A919BP54</accession>
<feature type="transmembrane region" description="Helical" evidence="10">
    <location>
        <begin position="190"/>
        <end position="211"/>
    </location>
</feature>
<dbReference type="GO" id="GO:0004888">
    <property type="term" value="F:transmembrane signaling receptor activity"/>
    <property type="evidence" value="ECO:0007669"/>
    <property type="project" value="InterPro"/>
</dbReference>
<dbReference type="InterPro" id="IPR004089">
    <property type="entry name" value="MCPsignal_dom"/>
</dbReference>
<dbReference type="AlphaFoldDB" id="A0A919BP54"/>
<dbReference type="PROSITE" id="PS50885">
    <property type="entry name" value="HAMP"/>
    <property type="match status" value="1"/>
</dbReference>
<evidence type="ECO:0000313" key="14">
    <source>
        <dbReference type="Proteomes" id="UP000623842"/>
    </source>
</evidence>
<dbReference type="GO" id="GO:0007165">
    <property type="term" value="P:signal transduction"/>
    <property type="evidence" value="ECO:0007669"/>
    <property type="project" value="UniProtKB-KW"/>
</dbReference>
<evidence type="ECO:0000256" key="8">
    <source>
        <dbReference type="PROSITE-ProRule" id="PRU00284"/>
    </source>
</evidence>
<evidence type="ECO:0000256" key="5">
    <source>
        <dbReference type="ARBA" id="ARBA00023136"/>
    </source>
</evidence>
<evidence type="ECO:0000256" key="2">
    <source>
        <dbReference type="ARBA" id="ARBA00022475"/>
    </source>
</evidence>
<organism evidence="13 14">
    <name type="scientific">Thalassotalea marina</name>
    <dbReference type="NCBI Taxonomy" id="1673741"/>
    <lineage>
        <taxon>Bacteria</taxon>
        <taxon>Pseudomonadati</taxon>
        <taxon>Pseudomonadota</taxon>
        <taxon>Gammaproteobacteria</taxon>
        <taxon>Alteromonadales</taxon>
        <taxon>Colwelliaceae</taxon>
        <taxon>Thalassotalea</taxon>
    </lineage>
</organism>
<feature type="domain" description="Methyl-accepting transducer" evidence="11">
    <location>
        <begin position="272"/>
        <end position="508"/>
    </location>
</feature>
<comment type="similarity">
    <text evidence="7">Belongs to the methyl-accepting chemotaxis (MCP) protein family.</text>
</comment>
<dbReference type="InterPro" id="IPR004090">
    <property type="entry name" value="Chemotax_Me-accpt_rcpt"/>
</dbReference>
<dbReference type="PANTHER" id="PTHR32089">
    <property type="entry name" value="METHYL-ACCEPTING CHEMOTAXIS PROTEIN MCPB"/>
    <property type="match status" value="1"/>
</dbReference>
<feature type="domain" description="HAMP" evidence="12">
    <location>
        <begin position="213"/>
        <end position="267"/>
    </location>
</feature>
<proteinExistence type="inferred from homology"/>
<evidence type="ECO:0000256" key="3">
    <source>
        <dbReference type="ARBA" id="ARBA00022692"/>
    </source>
</evidence>
<keyword evidence="5 10" id="KW-0472">Membrane</keyword>
<dbReference type="PRINTS" id="PR00260">
    <property type="entry name" value="CHEMTRNSDUCR"/>
</dbReference>
<protein>
    <submittedName>
        <fullName evidence="13">Methyl-accepting chemotaxis protein</fullName>
    </submittedName>
</protein>
<comment type="caution">
    <text evidence="13">The sequence shown here is derived from an EMBL/GenBank/DDBJ whole genome shotgun (WGS) entry which is preliminary data.</text>
</comment>
<evidence type="ECO:0000256" key="9">
    <source>
        <dbReference type="SAM" id="Coils"/>
    </source>
</evidence>
<sequence>MTILRNFSIRTRLLLILSCTLIGLLILSISLLSSQHNALYVQQQQKVQQIVESAYSVVKHFHQLQTSGALTEQQAKIQASSVLQSFRYDNNNYVWINDATPTMIMHPFKPELNGKSLTSVKDPDGTALFVDMVNVVKASGQGFVPYKWPKPGAEEPVEKLSYVIEFAPWHWIIGSGIYIDNVDTIFFENLVVVVSLFIVIGLVTSIFVLVVGNSISSPAQAATALMKNISEGDGDLTRQLDARGNDEISGFSHFFNAFISKIRRSLHDVADNAQHVMQGADIVSQTSEQNNRVIQQQNDNTTQVAAAMEQMTANIREVSNNALSAEQAAKQAKINTESGKSVVTNTIKSIEHLSQEVDRVSVVINKLAADSQNIGAVLDVIRSIADQTNLLALNAAIEAARAGEQGRGFAVVADEVRTLASRTGQSTDEIQMMIEKLQNGATEAVNAVQSSQTTSVQTVENAQQADAALSEINNLIEVISDMNSQIARATEQQSNAADEVNLRINELATMTDESAKMTEKLNTASNELKSNSDTLTSVVTRFKLT</sequence>
<dbReference type="Gene3D" id="3.30.450.20">
    <property type="entry name" value="PAS domain"/>
    <property type="match status" value="1"/>
</dbReference>
<keyword evidence="4 10" id="KW-1133">Transmembrane helix</keyword>
<evidence type="ECO:0000259" key="12">
    <source>
        <dbReference type="PROSITE" id="PS50885"/>
    </source>
</evidence>
<evidence type="ECO:0000256" key="4">
    <source>
        <dbReference type="ARBA" id="ARBA00022989"/>
    </source>
</evidence>
<keyword evidence="6 8" id="KW-0807">Transducer</keyword>
<dbReference type="InterPro" id="IPR004010">
    <property type="entry name" value="Double_Cache_2"/>
</dbReference>
<reference evidence="13" key="1">
    <citation type="journal article" date="2014" name="Int. J. Syst. Evol. Microbiol.">
        <title>Complete genome sequence of Corynebacterium casei LMG S-19264T (=DSM 44701T), isolated from a smear-ripened cheese.</title>
        <authorList>
            <consortium name="US DOE Joint Genome Institute (JGI-PGF)"/>
            <person name="Walter F."/>
            <person name="Albersmeier A."/>
            <person name="Kalinowski J."/>
            <person name="Ruckert C."/>
        </authorList>
    </citation>
    <scope>NUCLEOTIDE SEQUENCE</scope>
    <source>
        <strain evidence="13">KCTC 42731</strain>
    </source>
</reference>
<dbReference type="Pfam" id="PF00015">
    <property type="entry name" value="MCPsignal"/>
    <property type="match status" value="1"/>
</dbReference>
<gene>
    <name evidence="13" type="ORF">GCM10017161_31310</name>
</gene>
<dbReference type="Gene3D" id="1.10.287.950">
    <property type="entry name" value="Methyl-accepting chemotaxis protein"/>
    <property type="match status" value="1"/>
</dbReference>
<dbReference type="PANTHER" id="PTHR32089:SF119">
    <property type="entry name" value="METHYL-ACCEPTING CHEMOTAXIS PROTEIN CTPL"/>
    <property type="match status" value="1"/>
</dbReference>
<evidence type="ECO:0000256" key="10">
    <source>
        <dbReference type="SAM" id="Phobius"/>
    </source>
</evidence>
<dbReference type="GO" id="GO:0006935">
    <property type="term" value="P:chemotaxis"/>
    <property type="evidence" value="ECO:0007669"/>
    <property type="project" value="InterPro"/>
</dbReference>
<dbReference type="RefSeq" id="WP_189772515.1">
    <property type="nucleotide sequence ID" value="NZ_BNCK01000007.1"/>
</dbReference>
<evidence type="ECO:0000256" key="7">
    <source>
        <dbReference type="ARBA" id="ARBA00029447"/>
    </source>
</evidence>
<keyword evidence="2" id="KW-1003">Cell membrane</keyword>
<evidence type="ECO:0000313" key="13">
    <source>
        <dbReference type="EMBL" id="GHG00383.1"/>
    </source>
</evidence>
<name>A0A919BP54_9GAMM</name>
<dbReference type="Pfam" id="PF08269">
    <property type="entry name" value="dCache_2"/>
    <property type="match status" value="1"/>
</dbReference>
<reference evidence="13" key="2">
    <citation type="submission" date="2020-09" db="EMBL/GenBank/DDBJ databases">
        <authorList>
            <person name="Sun Q."/>
            <person name="Kim S."/>
        </authorList>
    </citation>
    <scope>NUCLEOTIDE SEQUENCE</scope>
    <source>
        <strain evidence="13">KCTC 42731</strain>
    </source>
</reference>
<evidence type="ECO:0000259" key="11">
    <source>
        <dbReference type="PROSITE" id="PS50111"/>
    </source>
</evidence>
<dbReference type="GO" id="GO:0005886">
    <property type="term" value="C:plasma membrane"/>
    <property type="evidence" value="ECO:0007669"/>
    <property type="project" value="UniProtKB-SubCell"/>
</dbReference>
<keyword evidence="3 10" id="KW-0812">Transmembrane</keyword>
<evidence type="ECO:0000256" key="1">
    <source>
        <dbReference type="ARBA" id="ARBA00004651"/>
    </source>
</evidence>
<keyword evidence="14" id="KW-1185">Reference proteome</keyword>
<evidence type="ECO:0000256" key="6">
    <source>
        <dbReference type="ARBA" id="ARBA00023224"/>
    </source>
</evidence>
<dbReference type="InterPro" id="IPR033480">
    <property type="entry name" value="sCache_2"/>
</dbReference>
<dbReference type="InterPro" id="IPR003660">
    <property type="entry name" value="HAMP_dom"/>
</dbReference>
<dbReference type="SMART" id="SM00283">
    <property type="entry name" value="MA"/>
    <property type="match status" value="1"/>
</dbReference>
<keyword evidence="9" id="KW-0175">Coiled coil</keyword>
<feature type="coiled-coil region" evidence="9">
    <location>
        <begin position="308"/>
        <end position="335"/>
    </location>
</feature>
<dbReference type="Proteomes" id="UP000623842">
    <property type="component" value="Unassembled WGS sequence"/>
</dbReference>
<dbReference type="FunFam" id="1.10.287.950:FF:000001">
    <property type="entry name" value="Methyl-accepting chemotaxis sensory transducer"/>
    <property type="match status" value="1"/>
</dbReference>
<dbReference type="SUPFAM" id="SSF58104">
    <property type="entry name" value="Methyl-accepting chemotaxis protein (MCP) signaling domain"/>
    <property type="match status" value="1"/>
</dbReference>
<dbReference type="SMART" id="SM01049">
    <property type="entry name" value="Cache_2"/>
    <property type="match status" value="1"/>
</dbReference>
<dbReference type="PROSITE" id="PS50111">
    <property type="entry name" value="CHEMOTAXIS_TRANSDUC_2"/>
    <property type="match status" value="1"/>
</dbReference>